<sequence>MKKMFFNSVLVAFVLLVASCGRQPEAKVDVMSYNIRLDHAADSLNNWKYRKDNAAKMIAYYAPDVVGMQEVLKNQLDDLKNRLPQYTALGVGRADGKEAGEYCSLFYKTDRFELIKNGNFGLSETPDTIGVKGWDAACERIVTWAILKDKASGKKLAAFNTHFDHVGKVARRESAKLLLAKMHELAEGLPVILTGDFNGTVDSEPITILSDGGMKNAYSVASTVYGPAWSFHNFGRIPVENRQLIDFIFVNGQVTAGKFRVIDDKPDDGYLSDHTPIIASLTLH</sequence>
<evidence type="ECO:0000313" key="2">
    <source>
        <dbReference type="EMBL" id="SHJ10736.1"/>
    </source>
</evidence>
<dbReference type="GO" id="GO:0000175">
    <property type="term" value="F:3'-5'-RNA exonuclease activity"/>
    <property type="evidence" value="ECO:0007669"/>
    <property type="project" value="TreeGrafter"/>
</dbReference>
<keyword evidence="3" id="KW-1185">Reference proteome</keyword>
<dbReference type="InterPro" id="IPR050410">
    <property type="entry name" value="CCR4/nocturin_mRNA_transcr"/>
</dbReference>
<dbReference type="GeneID" id="92712706"/>
<keyword evidence="2" id="KW-0269">Exonuclease</keyword>
<proteinExistence type="predicted"/>
<dbReference type="PANTHER" id="PTHR12121">
    <property type="entry name" value="CARBON CATABOLITE REPRESSOR PROTEIN 4"/>
    <property type="match status" value="1"/>
</dbReference>
<dbReference type="Gene3D" id="3.60.10.10">
    <property type="entry name" value="Endonuclease/exonuclease/phosphatase"/>
    <property type="match status" value="1"/>
</dbReference>
<dbReference type="Pfam" id="PF03372">
    <property type="entry name" value="Exo_endo_phos"/>
    <property type="match status" value="1"/>
</dbReference>
<evidence type="ECO:0000313" key="3">
    <source>
        <dbReference type="Proteomes" id="UP000184192"/>
    </source>
</evidence>
<dbReference type="SUPFAM" id="SSF56219">
    <property type="entry name" value="DNase I-like"/>
    <property type="match status" value="1"/>
</dbReference>
<keyword evidence="2" id="KW-0255">Endonuclease</keyword>
<dbReference type="PROSITE" id="PS51257">
    <property type="entry name" value="PROKAR_LIPOPROTEIN"/>
    <property type="match status" value="1"/>
</dbReference>
<organism evidence="2 3">
    <name type="scientific">Bacteroides stercorirosoris</name>
    <dbReference type="NCBI Taxonomy" id="871324"/>
    <lineage>
        <taxon>Bacteria</taxon>
        <taxon>Pseudomonadati</taxon>
        <taxon>Bacteroidota</taxon>
        <taxon>Bacteroidia</taxon>
        <taxon>Bacteroidales</taxon>
        <taxon>Bacteroidaceae</taxon>
        <taxon>Bacteroides</taxon>
    </lineage>
</organism>
<feature type="domain" description="Endonuclease/exonuclease/phosphatase" evidence="1">
    <location>
        <begin position="31"/>
        <end position="274"/>
    </location>
</feature>
<dbReference type="Proteomes" id="UP000184192">
    <property type="component" value="Unassembled WGS sequence"/>
</dbReference>
<keyword evidence="2" id="KW-0540">Nuclease</keyword>
<dbReference type="PANTHER" id="PTHR12121:SF36">
    <property type="entry name" value="ENDONUCLEASE_EXONUCLEASE_PHOSPHATASE DOMAIN-CONTAINING PROTEIN"/>
    <property type="match status" value="1"/>
</dbReference>
<accession>A0A1M6GLI7</accession>
<dbReference type="InterPro" id="IPR005135">
    <property type="entry name" value="Endo/exonuclease/phosphatase"/>
</dbReference>
<dbReference type="eggNOG" id="COG3568">
    <property type="taxonomic scope" value="Bacteria"/>
</dbReference>
<keyword evidence="2" id="KW-0378">Hydrolase</keyword>
<protein>
    <submittedName>
        <fullName evidence="2">Metal-dependent hydrolase, endonuclease/exonuclease/phosphatase family</fullName>
    </submittedName>
</protein>
<dbReference type="AlphaFoldDB" id="A0A1M6GLI7"/>
<gene>
    <name evidence="2" type="ORF">SAMN05444350_11593</name>
</gene>
<reference evidence="3" key="1">
    <citation type="submission" date="2016-11" db="EMBL/GenBank/DDBJ databases">
        <authorList>
            <person name="Varghese N."/>
            <person name="Submissions S."/>
        </authorList>
    </citation>
    <scope>NUCLEOTIDE SEQUENCE [LARGE SCALE GENOMIC DNA]</scope>
    <source>
        <strain evidence="3">DSM 26884</strain>
    </source>
</reference>
<evidence type="ECO:0000259" key="1">
    <source>
        <dbReference type="Pfam" id="PF03372"/>
    </source>
</evidence>
<dbReference type="InterPro" id="IPR036691">
    <property type="entry name" value="Endo/exonu/phosph_ase_sf"/>
</dbReference>
<name>A0A1M6GLI7_9BACE</name>
<dbReference type="EMBL" id="FQZN01000015">
    <property type="protein sequence ID" value="SHJ10736.1"/>
    <property type="molecule type" value="Genomic_DNA"/>
</dbReference>
<dbReference type="GO" id="GO:0004519">
    <property type="term" value="F:endonuclease activity"/>
    <property type="evidence" value="ECO:0007669"/>
    <property type="project" value="UniProtKB-KW"/>
</dbReference>
<dbReference type="RefSeq" id="WP_025830617.1">
    <property type="nucleotide sequence ID" value="NZ_FQZN01000015.1"/>
</dbReference>
<dbReference type="CDD" id="cd09083">
    <property type="entry name" value="EEP-1"/>
    <property type="match status" value="1"/>
</dbReference>